<name>A0AAE0YAK8_9GAST</name>
<feature type="non-terminal residue" evidence="1">
    <location>
        <position position="1"/>
    </location>
</feature>
<evidence type="ECO:0000313" key="2">
    <source>
        <dbReference type="Proteomes" id="UP001283361"/>
    </source>
</evidence>
<comment type="caution">
    <text evidence="1">The sequence shown here is derived from an EMBL/GenBank/DDBJ whole genome shotgun (WGS) entry which is preliminary data.</text>
</comment>
<protein>
    <submittedName>
        <fullName evidence="1">Uncharacterized protein</fullName>
    </submittedName>
</protein>
<dbReference type="AlphaFoldDB" id="A0AAE0YAK8"/>
<dbReference type="Proteomes" id="UP001283361">
    <property type="component" value="Unassembled WGS sequence"/>
</dbReference>
<reference evidence="1" key="1">
    <citation type="journal article" date="2023" name="G3 (Bethesda)">
        <title>A reference genome for the long-term kleptoplast-retaining sea slug Elysia crispata morphotype clarki.</title>
        <authorList>
            <person name="Eastman K.E."/>
            <person name="Pendleton A.L."/>
            <person name="Shaikh M.A."/>
            <person name="Suttiyut T."/>
            <person name="Ogas R."/>
            <person name="Tomko P."/>
            <person name="Gavelis G."/>
            <person name="Widhalm J.R."/>
            <person name="Wisecaver J.H."/>
        </authorList>
    </citation>
    <scope>NUCLEOTIDE SEQUENCE</scope>
    <source>
        <strain evidence="1">ECLA1</strain>
    </source>
</reference>
<gene>
    <name evidence="1" type="ORF">RRG08_006457</name>
</gene>
<keyword evidence="2" id="KW-1185">Reference proteome</keyword>
<evidence type="ECO:0000313" key="1">
    <source>
        <dbReference type="EMBL" id="KAK3738889.1"/>
    </source>
</evidence>
<sequence>AIPDTWVSTSLLTIPSTKSVQNMCWCTNFFSFLRDLNPKKDVSKVVNQDSMALCSRLRDSKEHVGKLLAATRTARIVSTKANYNSTARIVFTKANYNSWMLIFRCFLGRPYPISGFLPASLQAFQQKCLHKHGIPLHKICARVQIYISPRLTHYFSLRDLNPKKDVSKVVNQDSMALCSRLRDSKKRVGKLLAATRTAHIVSTKANYNSLIPPILAANVIGILSVAETAVHDISMSASNFARA</sequence>
<dbReference type="EMBL" id="JAWDGP010006562">
    <property type="protein sequence ID" value="KAK3738889.1"/>
    <property type="molecule type" value="Genomic_DNA"/>
</dbReference>
<proteinExistence type="predicted"/>
<organism evidence="1 2">
    <name type="scientific">Elysia crispata</name>
    <name type="common">lettuce slug</name>
    <dbReference type="NCBI Taxonomy" id="231223"/>
    <lineage>
        <taxon>Eukaryota</taxon>
        <taxon>Metazoa</taxon>
        <taxon>Spiralia</taxon>
        <taxon>Lophotrochozoa</taxon>
        <taxon>Mollusca</taxon>
        <taxon>Gastropoda</taxon>
        <taxon>Heterobranchia</taxon>
        <taxon>Euthyneura</taxon>
        <taxon>Panpulmonata</taxon>
        <taxon>Sacoglossa</taxon>
        <taxon>Placobranchoidea</taxon>
        <taxon>Plakobranchidae</taxon>
        <taxon>Elysia</taxon>
    </lineage>
</organism>
<accession>A0AAE0YAK8</accession>